<dbReference type="EMBL" id="JAYRBN010000114">
    <property type="protein sequence ID" value="KAL2723477.1"/>
    <property type="molecule type" value="Genomic_DNA"/>
</dbReference>
<reference evidence="2 3" key="1">
    <citation type="journal article" date="2024" name="Ann. Entomol. Soc. Am.">
        <title>Genomic analyses of the southern and eastern yellowjacket wasps (Hymenoptera: Vespidae) reveal evolutionary signatures of social life.</title>
        <authorList>
            <person name="Catto M.A."/>
            <person name="Caine P.B."/>
            <person name="Orr S.E."/>
            <person name="Hunt B.G."/>
            <person name="Goodisman M.A.D."/>
        </authorList>
    </citation>
    <scope>NUCLEOTIDE SEQUENCE [LARGE SCALE GENOMIC DNA]</scope>
    <source>
        <strain evidence="2">232</strain>
        <tissue evidence="2">Head and thorax</tissue>
    </source>
</reference>
<dbReference type="Proteomes" id="UP001607303">
    <property type="component" value="Unassembled WGS sequence"/>
</dbReference>
<feature type="compositionally biased region" description="Acidic residues" evidence="1">
    <location>
        <begin position="280"/>
        <end position="306"/>
    </location>
</feature>
<evidence type="ECO:0000313" key="2">
    <source>
        <dbReference type="EMBL" id="KAL2723477.1"/>
    </source>
</evidence>
<accession>A0ABD2AS88</accession>
<dbReference type="AlphaFoldDB" id="A0ABD2AS88"/>
<keyword evidence="3" id="KW-1185">Reference proteome</keyword>
<name>A0ABD2AS88_VESMC</name>
<proteinExistence type="predicted"/>
<evidence type="ECO:0000256" key="1">
    <source>
        <dbReference type="SAM" id="MobiDB-lite"/>
    </source>
</evidence>
<protein>
    <submittedName>
        <fullName evidence="2">Uncharacterized protein</fullName>
    </submittedName>
</protein>
<sequence length="354" mass="39795">MYRKIEVDRVALATKSNVCCPMEYHRSKRFQSENQEDLPLETSNWKNLSRTTTTTMPTTTTTTTTTKTMKKIKKENGNFVENSTSPHKKFTIETIDYSLIRDFCLTLELDWTKFSGTLIGYGDVSVLYIVLSYVCMNGEYKGTYISFVAVRAVSFGASASFGVARLSLWPPALLSLASDDLVPKKERFARTPRKIVANEQTRETRGDRWRIEKDATYADAPAALLCFQRPTLGDEEEGKTTMTTSTREDDYDGAKGGPLFVDRNNAVREIIVMVVVINVNDDDDDDDDDDDGDGDDDSDGNGDGDGNDGNGDGGGRLEVESRRQRWQHWLMLRGEVVHWRTNWQAVPAYQAEPA</sequence>
<gene>
    <name evidence="2" type="ORF">V1477_019328</name>
</gene>
<comment type="caution">
    <text evidence="2">The sequence shown here is derived from an EMBL/GenBank/DDBJ whole genome shotgun (WGS) entry which is preliminary data.</text>
</comment>
<feature type="region of interest" description="Disordered" evidence="1">
    <location>
        <begin position="280"/>
        <end position="319"/>
    </location>
</feature>
<organism evidence="2 3">
    <name type="scientific">Vespula maculifrons</name>
    <name type="common">Eastern yellow jacket</name>
    <name type="synonym">Wasp</name>
    <dbReference type="NCBI Taxonomy" id="7453"/>
    <lineage>
        <taxon>Eukaryota</taxon>
        <taxon>Metazoa</taxon>
        <taxon>Ecdysozoa</taxon>
        <taxon>Arthropoda</taxon>
        <taxon>Hexapoda</taxon>
        <taxon>Insecta</taxon>
        <taxon>Pterygota</taxon>
        <taxon>Neoptera</taxon>
        <taxon>Endopterygota</taxon>
        <taxon>Hymenoptera</taxon>
        <taxon>Apocrita</taxon>
        <taxon>Aculeata</taxon>
        <taxon>Vespoidea</taxon>
        <taxon>Vespidae</taxon>
        <taxon>Vespinae</taxon>
        <taxon>Vespula</taxon>
    </lineage>
</organism>
<feature type="region of interest" description="Disordered" evidence="1">
    <location>
        <begin position="230"/>
        <end position="254"/>
    </location>
</feature>
<evidence type="ECO:0000313" key="3">
    <source>
        <dbReference type="Proteomes" id="UP001607303"/>
    </source>
</evidence>